<dbReference type="InterPro" id="IPR036291">
    <property type="entry name" value="NAD(P)-bd_dom_sf"/>
</dbReference>
<dbReference type="PANTHER" id="PTHR43355:SF2">
    <property type="entry name" value="FLAVIN REDUCTASE (NADPH)"/>
    <property type="match status" value="1"/>
</dbReference>
<reference evidence="3 4" key="1">
    <citation type="journal article" date="2011" name="PLoS Genet.">
        <title>Genomic analysis of the necrotrophic fungal pathogens Sclerotinia sclerotiorum and Botrytis cinerea.</title>
        <authorList>
            <person name="Amselem J."/>
            <person name="Cuomo C.A."/>
            <person name="van Kan J.A."/>
            <person name="Viaud M."/>
            <person name="Benito E.P."/>
            <person name="Couloux A."/>
            <person name="Coutinho P.M."/>
            <person name="de Vries R.P."/>
            <person name="Dyer P.S."/>
            <person name="Fillinger S."/>
            <person name="Fournier E."/>
            <person name="Gout L."/>
            <person name="Hahn M."/>
            <person name="Kohn L."/>
            <person name="Lapalu N."/>
            <person name="Plummer K.M."/>
            <person name="Pradier J.M."/>
            <person name="Quevillon E."/>
            <person name="Sharon A."/>
            <person name="Simon A."/>
            <person name="ten Have A."/>
            <person name="Tudzynski B."/>
            <person name="Tudzynski P."/>
            <person name="Wincker P."/>
            <person name="Andrew M."/>
            <person name="Anthouard V."/>
            <person name="Beever R.E."/>
            <person name="Beffa R."/>
            <person name="Benoit I."/>
            <person name="Bouzid O."/>
            <person name="Brault B."/>
            <person name="Chen Z."/>
            <person name="Choquer M."/>
            <person name="Collemare J."/>
            <person name="Cotton P."/>
            <person name="Danchin E.G."/>
            <person name="Da Silva C."/>
            <person name="Gautier A."/>
            <person name="Giraud C."/>
            <person name="Giraud T."/>
            <person name="Gonzalez C."/>
            <person name="Grossetete S."/>
            <person name="Guldener U."/>
            <person name="Henrissat B."/>
            <person name="Howlett B.J."/>
            <person name="Kodira C."/>
            <person name="Kretschmer M."/>
            <person name="Lappartient A."/>
            <person name="Leroch M."/>
            <person name="Levis C."/>
            <person name="Mauceli E."/>
            <person name="Neuveglise C."/>
            <person name="Oeser B."/>
            <person name="Pearson M."/>
            <person name="Poulain J."/>
            <person name="Poussereau N."/>
            <person name="Quesneville H."/>
            <person name="Rascle C."/>
            <person name="Schumacher J."/>
            <person name="Segurens B."/>
            <person name="Sexton A."/>
            <person name="Silva E."/>
            <person name="Sirven C."/>
            <person name="Soanes D.M."/>
            <person name="Talbot N.J."/>
            <person name="Templeton M."/>
            <person name="Yandava C."/>
            <person name="Yarden O."/>
            <person name="Zeng Q."/>
            <person name="Rollins J.A."/>
            <person name="Lebrun M.H."/>
            <person name="Dickman M."/>
        </authorList>
    </citation>
    <scope>NUCLEOTIDE SEQUENCE [LARGE SCALE GENOMIC DNA]</scope>
    <source>
        <strain evidence="3 4">B05.10</strain>
    </source>
</reference>
<comment type="similarity">
    <text evidence="1">Belongs to the avfA family.</text>
</comment>
<dbReference type="GeneID" id="36393915"/>
<evidence type="ECO:0000313" key="3">
    <source>
        <dbReference type="EMBL" id="ATZ46852.1"/>
    </source>
</evidence>
<evidence type="ECO:0000256" key="1">
    <source>
        <dbReference type="ARBA" id="ARBA00038376"/>
    </source>
</evidence>
<accession>A0A384J8T0</accession>
<dbReference type="AlphaFoldDB" id="A0A384J8T0"/>
<gene>
    <name evidence="3" type="ORF">BCIN_02g01990</name>
</gene>
<name>A0A384J8T0_BOTFB</name>
<dbReference type="InterPro" id="IPR016040">
    <property type="entry name" value="NAD(P)-bd_dom"/>
</dbReference>
<dbReference type="PANTHER" id="PTHR43355">
    <property type="entry name" value="FLAVIN REDUCTASE (NADPH)"/>
    <property type="match status" value="1"/>
</dbReference>
<reference evidence="3 4" key="2">
    <citation type="journal article" date="2012" name="Eukaryot. Cell">
        <title>Genome update of Botrytis cinerea strains B05.10 and T4.</title>
        <authorList>
            <person name="Staats M."/>
            <person name="van Kan J.A."/>
        </authorList>
    </citation>
    <scope>NUCLEOTIDE SEQUENCE [LARGE SCALE GENOMIC DNA]</scope>
    <source>
        <strain evidence="3 4">B05.10</strain>
    </source>
</reference>
<dbReference type="Gene3D" id="3.40.50.720">
    <property type="entry name" value="NAD(P)-binding Rossmann-like Domain"/>
    <property type="match status" value="1"/>
</dbReference>
<dbReference type="InterPro" id="IPR051606">
    <property type="entry name" value="Polyketide_Oxido-like"/>
</dbReference>
<evidence type="ECO:0000259" key="2">
    <source>
        <dbReference type="Pfam" id="PF13460"/>
    </source>
</evidence>
<proteinExistence type="inferred from homology"/>
<dbReference type="EMBL" id="CP009806">
    <property type="protein sequence ID" value="ATZ46852.1"/>
    <property type="molecule type" value="Genomic_DNA"/>
</dbReference>
<organism evidence="3 4">
    <name type="scientific">Botryotinia fuckeliana (strain B05.10)</name>
    <name type="common">Noble rot fungus</name>
    <name type="synonym">Botrytis cinerea</name>
    <dbReference type="NCBI Taxonomy" id="332648"/>
    <lineage>
        <taxon>Eukaryota</taxon>
        <taxon>Fungi</taxon>
        <taxon>Dikarya</taxon>
        <taxon>Ascomycota</taxon>
        <taxon>Pezizomycotina</taxon>
        <taxon>Leotiomycetes</taxon>
        <taxon>Helotiales</taxon>
        <taxon>Sclerotiniaceae</taxon>
        <taxon>Botrytis</taxon>
    </lineage>
</organism>
<dbReference type="KEGG" id="bfu:BCIN_02g01990"/>
<dbReference type="RefSeq" id="XP_024546941.1">
    <property type="nucleotide sequence ID" value="XM_024691171.1"/>
</dbReference>
<feature type="domain" description="NAD(P)-binding" evidence="2">
    <location>
        <begin position="7"/>
        <end position="208"/>
    </location>
</feature>
<evidence type="ECO:0000313" key="4">
    <source>
        <dbReference type="Proteomes" id="UP000001798"/>
    </source>
</evidence>
<dbReference type="Proteomes" id="UP000001798">
    <property type="component" value="Chromosome 2"/>
</dbReference>
<dbReference type="Pfam" id="PF13460">
    <property type="entry name" value="NAD_binding_10"/>
    <property type="match status" value="1"/>
</dbReference>
<dbReference type="SUPFAM" id="SSF51735">
    <property type="entry name" value="NAD(P)-binding Rossmann-fold domains"/>
    <property type="match status" value="1"/>
</dbReference>
<dbReference type="GO" id="GO:0042602">
    <property type="term" value="F:riboflavin reductase (NADPH) activity"/>
    <property type="evidence" value="ECO:0007669"/>
    <property type="project" value="TreeGrafter"/>
</dbReference>
<protein>
    <recommendedName>
        <fullName evidence="2">NAD(P)-binding domain-containing protein</fullName>
    </recommendedName>
</protein>
<dbReference type="GO" id="GO:0004074">
    <property type="term" value="F:biliverdin reductase [NAD(P)H] activity"/>
    <property type="evidence" value="ECO:0007669"/>
    <property type="project" value="TreeGrafter"/>
</dbReference>
<reference evidence="3 4" key="3">
    <citation type="journal article" date="2017" name="Mol. Plant Pathol.">
        <title>A gapless genome sequence of the fungus Botrytis cinerea.</title>
        <authorList>
            <person name="Van Kan J.A."/>
            <person name="Stassen J.H."/>
            <person name="Mosbach A."/>
            <person name="Van Der Lee T.A."/>
            <person name="Faino L."/>
            <person name="Farmer A.D."/>
            <person name="Papasotiriou D.G."/>
            <person name="Zhou S."/>
            <person name="Seidl M.F."/>
            <person name="Cottam E."/>
            <person name="Edel D."/>
            <person name="Hahn M."/>
            <person name="Schwartz D.C."/>
            <person name="Dietrich R.A."/>
            <person name="Widdison S."/>
            <person name="Scalliet G."/>
        </authorList>
    </citation>
    <scope>NUCLEOTIDE SEQUENCE [LARGE SCALE GENOMIC DNA]</scope>
    <source>
        <strain evidence="3 4">B05.10</strain>
    </source>
</reference>
<sequence length="221" mass="23155">MHFLILGASGRTGSLVLAEALSQNHTVTALARNPSSIPEAPGLTVIKGTPSSSSDLTTVFTTGPKIDAVLVTLSSSRASDSPFAASTSPPDFLKNVISTVTQSMAAHGVKKIVYMSAFGVGSSNGALWLPMRLLINNSTMGKVGFQDHAAAEEVLKASGLEYSVVRSAMLKEGEKKSVVEYGAEGKGMGHLPGCTRKSVAGFMVELAERKKWENKVAVICN</sequence>
<keyword evidence="4" id="KW-1185">Reference proteome</keyword>
<dbReference type="VEuPathDB" id="FungiDB:Bcin02g01990"/>
<dbReference type="OrthoDB" id="419598at2759"/>